<dbReference type="PRINTS" id="PR00080">
    <property type="entry name" value="SDRFAMILY"/>
</dbReference>
<evidence type="ECO:0000256" key="1">
    <source>
        <dbReference type="ARBA" id="ARBA00006484"/>
    </source>
</evidence>
<dbReference type="FunFam" id="3.40.50.720:FF:000084">
    <property type="entry name" value="Short-chain dehydrogenase reductase"/>
    <property type="match status" value="1"/>
</dbReference>
<evidence type="ECO:0000313" key="2">
    <source>
        <dbReference type="EMBL" id="MBO8416024.1"/>
    </source>
</evidence>
<dbReference type="PANTHER" id="PTHR42760">
    <property type="entry name" value="SHORT-CHAIN DEHYDROGENASES/REDUCTASES FAMILY MEMBER"/>
    <property type="match status" value="1"/>
</dbReference>
<dbReference type="PROSITE" id="PS00061">
    <property type="entry name" value="ADH_SHORT"/>
    <property type="match status" value="1"/>
</dbReference>
<dbReference type="Proteomes" id="UP000823631">
    <property type="component" value="Unassembled WGS sequence"/>
</dbReference>
<sequence>MMILQGKCALISGGSRGIGRAIAELYYKEGAELFIMSRNPEQLEQTAKAIDVNNEGRVHALPCDVGSEESVNAAFEKIKAMGKDIEVLVNCAGINIRDPLDSMPLENWNKVLSVNLTGAFLLTQRCYEMMKRKGGGKIVNIASLMSEIARPSICAYTAAKGGIKMFTRATAIEWAKDNIQCNAIIPGYILTELNAPLINNKEFYDYICKRTPAGRWGKPEEIAAAVLFFASKGADFVTGQVLAVDGGILAAL</sequence>
<name>A0A9D9DCL5_9GAMM</name>
<dbReference type="SUPFAM" id="SSF51735">
    <property type="entry name" value="NAD(P)-binding Rossmann-fold domains"/>
    <property type="match status" value="1"/>
</dbReference>
<comment type="similarity">
    <text evidence="1">Belongs to the short-chain dehydrogenases/reductases (SDR) family.</text>
</comment>
<dbReference type="InterPro" id="IPR020904">
    <property type="entry name" value="Sc_DH/Rdtase_CS"/>
</dbReference>
<evidence type="ECO:0000313" key="3">
    <source>
        <dbReference type="Proteomes" id="UP000823631"/>
    </source>
</evidence>
<reference evidence="2" key="1">
    <citation type="submission" date="2020-10" db="EMBL/GenBank/DDBJ databases">
        <authorList>
            <person name="Gilroy R."/>
        </authorList>
    </citation>
    <scope>NUCLEOTIDE SEQUENCE</scope>
    <source>
        <strain evidence="2">17213</strain>
    </source>
</reference>
<dbReference type="Pfam" id="PF13561">
    <property type="entry name" value="adh_short_C2"/>
    <property type="match status" value="1"/>
</dbReference>
<dbReference type="InterPro" id="IPR036291">
    <property type="entry name" value="NAD(P)-bd_dom_sf"/>
</dbReference>
<comment type="caution">
    <text evidence="2">The sequence shown here is derived from an EMBL/GenBank/DDBJ whole genome shotgun (WGS) entry which is preliminary data.</text>
</comment>
<dbReference type="Gene3D" id="3.40.50.720">
    <property type="entry name" value="NAD(P)-binding Rossmann-like Domain"/>
    <property type="match status" value="1"/>
</dbReference>
<reference evidence="2" key="2">
    <citation type="journal article" date="2021" name="PeerJ">
        <title>Extensive microbial diversity within the chicken gut microbiome revealed by metagenomics and culture.</title>
        <authorList>
            <person name="Gilroy R."/>
            <person name="Ravi A."/>
            <person name="Getino M."/>
            <person name="Pursley I."/>
            <person name="Horton D.L."/>
            <person name="Alikhan N.F."/>
            <person name="Baker D."/>
            <person name="Gharbi K."/>
            <person name="Hall N."/>
            <person name="Watson M."/>
            <person name="Adriaenssens E.M."/>
            <person name="Foster-Nyarko E."/>
            <person name="Jarju S."/>
            <person name="Secka A."/>
            <person name="Antonio M."/>
            <person name="Oren A."/>
            <person name="Chaudhuri R.R."/>
            <person name="La Ragione R."/>
            <person name="Hildebrand F."/>
            <person name="Pallen M.J."/>
        </authorList>
    </citation>
    <scope>NUCLEOTIDE SEQUENCE</scope>
    <source>
        <strain evidence="2">17213</strain>
    </source>
</reference>
<proteinExistence type="inferred from homology"/>
<dbReference type="AlphaFoldDB" id="A0A9D9DCL5"/>
<organism evidence="2 3">
    <name type="scientific">Candidatus Avisuccinivibrio stercorigallinarum</name>
    <dbReference type="NCBI Taxonomy" id="2840704"/>
    <lineage>
        <taxon>Bacteria</taxon>
        <taxon>Pseudomonadati</taxon>
        <taxon>Pseudomonadota</taxon>
        <taxon>Gammaproteobacteria</taxon>
        <taxon>Aeromonadales</taxon>
        <taxon>Succinivibrionaceae</taxon>
        <taxon>Succinivibrionaceae incertae sedis</taxon>
        <taxon>Candidatus Avisuccinivibrio</taxon>
    </lineage>
</organism>
<protein>
    <submittedName>
        <fullName evidence="2">SDR family oxidoreductase</fullName>
    </submittedName>
</protein>
<dbReference type="InterPro" id="IPR002347">
    <property type="entry name" value="SDR_fam"/>
</dbReference>
<gene>
    <name evidence="2" type="ORF">IAB19_06575</name>
</gene>
<dbReference type="PRINTS" id="PR00081">
    <property type="entry name" value="GDHRDH"/>
</dbReference>
<accession>A0A9D9DCL5</accession>
<dbReference type="GO" id="GO:0016616">
    <property type="term" value="F:oxidoreductase activity, acting on the CH-OH group of donors, NAD or NADP as acceptor"/>
    <property type="evidence" value="ECO:0007669"/>
    <property type="project" value="TreeGrafter"/>
</dbReference>
<dbReference type="EMBL" id="JADINH010000139">
    <property type="protein sequence ID" value="MBO8416024.1"/>
    <property type="molecule type" value="Genomic_DNA"/>
</dbReference>
<dbReference type="NCBIfam" id="NF005559">
    <property type="entry name" value="PRK07231.1"/>
    <property type="match status" value="1"/>
</dbReference>